<dbReference type="PANTHER" id="PTHR30518">
    <property type="entry name" value="ENDOLYTIC MUREIN TRANSGLYCOSYLASE"/>
    <property type="match status" value="1"/>
</dbReference>
<dbReference type="PANTHER" id="PTHR30518:SF2">
    <property type="entry name" value="ENDOLYTIC MUREIN TRANSGLYCOSYLASE"/>
    <property type="match status" value="1"/>
</dbReference>
<feature type="compositionally biased region" description="Basic and acidic residues" evidence="8">
    <location>
        <begin position="241"/>
        <end position="251"/>
    </location>
</feature>
<feature type="compositionally biased region" description="Acidic residues" evidence="8">
    <location>
        <begin position="225"/>
        <end position="240"/>
    </location>
</feature>
<feature type="site" description="Important for catalytic activity" evidence="7">
    <location>
        <position position="490"/>
    </location>
</feature>
<reference evidence="10 12" key="2">
    <citation type="submission" date="2022-10" db="EMBL/GenBank/DDBJ databases">
        <title>The complete genomes of actinobacterial strains from the NBC collection.</title>
        <authorList>
            <person name="Joergensen T.S."/>
            <person name="Alvarez Arevalo M."/>
            <person name="Sterndorff E.B."/>
            <person name="Faurdal D."/>
            <person name="Vuksanovic O."/>
            <person name="Mourched A.-S."/>
            <person name="Charusanti P."/>
            <person name="Shaw S."/>
            <person name="Blin K."/>
            <person name="Weber T."/>
        </authorList>
    </citation>
    <scope>NUCLEOTIDE SEQUENCE [LARGE SCALE GENOMIC DNA]</scope>
    <source>
        <strain evidence="10 12">NBC 01769</strain>
    </source>
</reference>
<evidence type="ECO:0000256" key="2">
    <source>
        <dbReference type="ARBA" id="ARBA00022692"/>
    </source>
</evidence>
<organism evidence="9 11">
    <name type="scientific">Streptomyces brevispora</name>
    <dbReference type="NCBI Taxonomy" id="887462"/>
    <lineage>
        <taxon>Bacteria</taxon>
        <taxon>Bacillati</taxon>
        <taxon>Actinomycetota</taxon>
        <taxon>Actinomycetes</taxon>
        <taxon>Kitasatosporales</taxon>
        <taxon>Streptomycetaceae</taxon>
        <taxon>Streptomyces</taxon>
    </lineage>
</organism>
<evidence type="ECO:0000313" key="10">
    <source>
        <dbReference type="EMBL" id="WSC16913.1"/>
    </source>
</evidence>
<dbReference type="RefSeq" id="WP_145762408.1">
    <property type="nucleotide sequence ID" value="NZ_CP109114.1"/>
</dbReference>
<comment type="similarity">
    <text evidence="7">Belongs to the transglycosylase MltG family.</text>
</comment>
<feature type="compositionally biased region" description="Low complexity" evidence="8">
    <location>
        <begin position="110"/>
        <end position="143"/>
    </location>
</feature>
<keyword evidence="1 7" id="KW-1003">Cell membrane</keyword>
<evidence type="ECO:0000256" key="3">
    <source>
        <dbReference type="ARBA" id="ARBA00022989"/>
    </source>
</evidence>
<dbReference type="Gene3D" id="3.30.1490.480">
    <property type="entry name" value="Endolytic murein transglycosylase"/>
    <property type="match status" value="1"/>
</dbReference>
<dbReference type="EC" id="4.2.2.29" evidence="7"/>
<sequence>MTEYGRGPGSEPWHPEDPLYGDQGWGGQQPAHGQSQYGGQQQPYPQDPYAAQQQPQDPYAAQHQPQDPYAQQQPQDPYAGRPQDPYAGQSQDPYAGQSQDPYAQQQDPYAGQQHQQDPYAQQPQYQQQPPYGAQQDPYGGQAPYDGGWDTGQQPAAMPHGGQPGDPYGQPAGYGADDSYGTPDAYPPPQPPGRREAVPEPAPAQNPDWDPEVQPEETHPFFTGADDADAEGKDDEYDDDPRESRRGGGERRGKGKKKSRSGCACLVVSLVLVGGLGGAAYFGYSFYQDKFGDAPDYVGSGSGSVEIEIPKGAYVSDIGNILKQHDVVKSVDAFVSAQNENSKGKLIQAGVYLLHEKMSAAEAVKMLVDPKSQNLLIIPEGTRNGVIYAKIDTRLGLKEGTTKGIAKANAADLGLPPWAKGHAKVKDPLEGFLYPAAYPVTKGMKPESVLKKMVERANSEYDKIDLVANAKKHHLANAWELLTTASLVQAEGKTHEDFRKMAEVVYNRLKATNTETNQYLQFDSSYNYLRGKSEIKITVKEIKENHDPYNTYTRTGLTPGPIGNPGEEALAAVLHPTTDGWIYFVATDGNSKTEFAKNYDEFLKLKGKFDALD</sequence>
<dbReference type="InterPro" id="IPR003770">
    <property type="entry name" value="MLTG-like"/>
</dbReference>
<dbReference type="EMBL" id="VIWW01000001">
    <property type="protein sequence ID" value="TWG01886.1"/>
    <property type="molecule type" value="Genomic_DNA"/>
</dbReference>
<evidence type="ECO:0000256" key="8">
    <source>
        <dbReference type="SAM" id="MobiDB-lite"/>
    </source>
</evidence>
<dbReference type="GO" id="GO:0071555">
    <property type="term" value="P:cell wall organization"/>
    <property type="evidence" value="ECO:0007669"/>
    <property type="project" value="UniProtKB-KW"/>
</dbReference>
<dbReference type="EMBL" id="CP109114">
    <property type="protein sequence ID" value="WSC16913.1"/>
    <property type="molecule type" value="Genomic_DNA"/>
</dbReference>
<reference evidence="9 11" key="1">
    <citation type="submission" date="2019-06" db="EMBL/GenBank/DDBJ databases">
        <title>Sequencing the genomes of 1000 actinobacteria strains.</title>
        <authorList>
            <person name="Klenk H.-P."/>
        </authorList>
    </citation>
    <scope>NUCLEOTIDE SEQUENCE [LARGE SCALE GENOMIC DNA]</scope>
    <source>
        <strain evidence="9 11">DSM 42059</strain>
    </source>
</reference>
<evidence type="ECO:0000256" key="1">
    <source>
        <dbReference type="ARBA" id="ARBA00022475"/>
    </source>
</evidence>
<dbReference type="NCBIfam" id="TIGR00247">
    <property type="entry name" value="endolytic transglycosylase MltG"/>
    <property type="match status" value="1"/>
</dbReference>
<feature type="compositionally biased region" description="Low complexity" evidence="8">
    <location>
        <begin position="33"/>
        <end position="80"/>
    </location>
</feature>
<feature type="region of interest" description="Disordered" evidence="8">
    <location>
        <begin position="1"/>
        <end position="257"/>
    </location>
</feature>
<keyword evidence="6 7" id="KW-0961">Cell wall biogenesis/degradation</keyword>
<dbReference type="Proteomes" id="UP000318186">
    <property type="component" value="Unassembled WGS sequence"/>
</dbReference>
<comment type="catalytic activity">
    <reaction evidence="7">
        <text>a peptidoglycan chain = a peptidoglycan chain with N-acetyl-1,6-anhydromuramyl-[peptide] at the reducing end + a peptidoglycan chain with N-acetylglucosamine at the non-reducing end.</text>
        <dbReference type="EC" id="4.2.2.29"/>
    </reaction>
</comment>
<comment type="subcellular location">
    <subcellularLocation>
        <location evidence="7">Cell membrane</location>
        <topology evidence="7">Single-pass membrane protein</topology>
    </subcellularLocation>
</comment>
<accession>A0A561URB0</accession>
<keyword evidence="2 7" id="KW-0812">Transmembrane</keyword>
<evidence type="ECO:0000256" key="4">
    <source>
        <dbReference type="ARBA" id="ARBA00023136"/>
    </source>
</evidence>
<evidence type="ECO:0000256" key="6">
    <source>
        <dbReference type="ARBA" id="ARBA00023316"/>
    </source>
</evidence>
<dbReference type="GO" id="GO:0008932">
    <property type="term" value="F:lytic endotransglycosylase activity"/>
    <property type="evidence" value="ECO:0007669"/>
    <property type="project" value="UniProtKB-UniRule"/>
</dbReference>
<keyword evidence="12" id="KW-1185">Reference proteome</keyword>
<gene>
    <name evidence="7 10" type="primary">mltG</name>
    <name evidence="9" type="ORF">FHX80_11279</name>
    <name evidence="10" type="ORF">OIE64_31515</name>
</gene>
<evidence type="ECO:0000256" key="7">
    <source>
        <dbReference type="HAMAP-Rule" id="MF_02065"/>
    </source>
</evidence>
<feature type="compositionally biased region" description="Polar residues" evidence="8">
    <location>
        <begin position="88"/>
        <end position="107"/>
    </location>
</feature>
<evidence type="ECO:0000256" key="5">
    <source>
        <dbReference type="ARBA" id="ARBA00023239"/>
    </source>
</evidence>
<dbReference type="HAMAP" id="MF_02065">
    <property type="entry name" value="MltG"/>
    <property type="match status" value="1"/>
</dbReference>
<dbReference type="GO" id="GO:0009252">
    <property type="term" value="P:peptidoglycan biosynthetic process"/>
    <property type="evidence" value="ECO:0007669"/>
    <property type="project" value="UniProtKB-UniRule"/>
</dbReference>
<protein>
    <recommendedName>
        <fullName evidence="7">Endolytic murein transglycosylase</fullName>
        <ecNumber evidence="7">4.2.2.29</ecNumber>
    </recommendedName>
    <alternativeName>
        <fullName evidence="7">Peptidoglycan lytic transglycosylase</fullName>
    </alternativeName>
    <alternativeName>
        <fullName evidence="7">Peptidoglycan polymerization terminase</fullName>
    </alternativeName>
</protein>
<dbReference type="Pfam" id="PF02618">
    <property type="entry name" value="YceG"/>
    <property type="match status" value="1"/>
</dbReference>
<evidence type="ECO:0000313" key="9">
    <source>
        <dbReference type="EMBL" id="TWG01886.1"/>
    </source>
</evidence>
<dbReference type="OrthoDB" id="9814591at2"/>
<comment type="function">
    <text evidence="7">Functions as a peptidoglycan terminase that cleaves nascent peptidoglycan strands endolytically to terminate their elongation.</text>
</comment>
<keyword evidence="5 7" id="KW-0456">Lyase</keyword>
<proteinExistence type="inferred from homology"/>
<keyword evidence="3 7" id="KW-1133">Transmembrane helix</keyword>
<keyword evidence="4 7" id="KW-0472">Membrane</keyword>
<dbReference type="Proteomes" id="UP001330827">
    <property type="component" value="Chromosome"/>
</dbReference>
<name>A0A561URB0_9ACTN</name>
<dbReference type="GO" id="GO:0005886">
    <property type="term" value="C:plasma membrane"/>
    <property type="evidence" value="ECO:0007669"/>
    <property type="project" value="UniProtKB-SubCell"/>
</dbReference>
<evidence type="ECO:0000313" key="11">
    <source>
        <dbReference type="Proteomes" id="UP000318186"/>
    </source>
</evidence>
<dbReference type="AlphaFoldDB" id="A0A561URB0"/>
<feature type="transmembrane region" description="Helical" evidence="7">
    <location>
        <begin position="260"/>
        <end position="283"/>
    </location>
</feature>
<evidence type="ECO:0000313" key="12">
    <source>
        <dbReference type="Proteomes" id="UP001330827"/>
    </source>
</evidence>